<dbReference type="InterPro" id="IPR000953">
    <property type="entry name" value="Chromo/chromo_shadow_dom"/>
</dbReference>
<evidence type="ECO:0000313" key="4">
    <source>
        <dbReference type="EMBL" id="VFQ67546.1"/>
    </source>
</evidence>
<feature type="compositionally biased region" description="Low complexity" evidence="2">
    <location>
        <begin position="266"/>
        <end position="283"/>
    </location>
</feature>
<feature type="compositionally biased region" description="Polar residues" evidence="2">
    <location>
        <begin position="253"/>
        <end position="265"/>
    </location>
</feature>
<dbReference type="InterPro" id="IPR016197">
    <property type="entry name" value="Chromo-like_dom_sf"/>
</dbReference>
<feature type="compositionally biased region" description="Polar residues" evidence="2">
    <location>
        <begin position="227"/>
        <end position="242"/>
    </location>
</feature>
<evidence type="ECO:0000256" key="1">
    <source>
        <dbReference type="SAM" id="Coils"/>
    </source>
</evidence>
<protein>
    <recommendedName>
        <fullName evidence="3">Chromo domain-containing protein</fullName>
    </recommendedName>
</protein>
<dbReference type="Gene3D" id="2.40.50.40">
    <property type="match status" value="1"/>
</dbReference>
<keyword evidence="5" id="KW-1185">Reference proteome</keyword>
<feature type="region of interest" description="Disordered" evidence="2">
    <location>
        <begin position="227"/>
        <end position="283"/>
    </location>
</feature>
<evidence type="ECO:0000256" key="2">
    <source>
        <dbReference type="SAM" id="MobiDB-lite"/>
    </source>
</evidence>
<evidence type="ECO:0000313" key="5">
    <source>
        <dbReference type="Proteomes" id="UP000595140"/>
    </source>
</evidence>
<gene>
    <name evidence="4" type="ORF">CCAM_LOCUS9322</name>
</gene>
<dbReference type="PANTHER" id="PTHR33223:SF6">
    <property type="entry name" value="CCHC-TYPE DOMAIN-CONTAINING PROTEIN"/>
    <property type="match status" value="1"/>
</dbReference>
<reference evidence="4 5" key="1">
    <citation type="submission" date="2018-04" db="EMBL/GenBank/DDBJ databases">
        <authorList>
            <person name="Vogel A."/>
        </authorList>
    </citation>
    <scope>NUCLEOTIDE SEQUENCE [LARGE SCALE GENOMIC DNA]</scope>
</reference>
<dbReference type="OrthoDB" id="5554229at2759"/>
<dbReference type="InterPro" id="IPR045358">
    <property type="entry name" value="Ty3_capsid"/>
</dbReference>
<dbReference type="Proteomes" id="UP000595140">
    <property type="component" value="Unassembled WGS sequence"/>
</dbReference>
<dbReference type="PROSITE" id="PS50013">
    <property type="entry name" value="CHROMO_2"/>
    <property type="match status" value="1"/>
</dbReference>
<evidence type="ECO:0000259" key="3">
    <source>
        <dbReference type="PROSITE" id="PS50013"/>
    </source>
</evidence>
<dbReference type="Pfam" id="PF19259">
    <property type="entry name" value="Ty3_capsid"/>
    <property type="match status" value="1"/>
</dbReference>
<keyword evidence="1" id="KW-0175">Coiled coil</keyword>
<dbReference type="SUPFAM" id="SSF54160">
    <property type="entry name" value="Chromo domain-like"/>
    <property type="match status" value="1"/>
</dbReference>
<dbReference type="PANTHER" id="PTHR33223">
    <property type="entry name" value="CCHC-TYPE DOMAIN-CONTAINING PROTEIN"/>
    <property type="match status" value="1"/>
</dbReference>
<feature type="domain" description="Chromo" evidence="3">
    <location>
        <begin position="444"/>
        <end position="491"/>
    </location>
</feature>
<organism evidence="4 5">
    <name type="scientific">Cuscuta campestris</name>
    <dbReference type="NCBI Taxonomy" id="132261"/>
    <lineage>
        <taxon>Eukaryota</taxon>
        <taxon>Viridiplantae</taxon>
        <taxon>Streptophyta</taxon>
        <taxon>Embryophyta</taxon>
        <taxon>Tracheophyta</taxon>
        <taxon>Spermatophyta</taxon>
        <taxon>Magnoliopsida</taxon>
        <taxon>eudicotyledons</taxon>
        <taxon>Gunneridae</taxon>
        <taxon>Pentapetalae</taxon>
        <taxon>asterids</taxon>
        <taxon>lamiids</taxon>
        <taxon>Solanales</taxon>
        <taxon>Convolvulaceae</taxon>
        <taxon>Cuscuteae</taxon>
        <taxon>Cuscuta</taxon>
        <taxon>Cuscuta subgen. Grammica</taxon>
        <taxon>Cuscuta sect. Cleistogrammica</taxon>
    </lineage>
</organism>
<proteinExistence type="predicted"/>
<accession>A0A484KYF3</accession>
<sequence>MENAQNNQLKVLLEQQLASQNQKIEEQQKMLEKIMEMMEKSSSNEHRYNSEVTGMERGEKNPFKFVPKVEFPVFNGSNPRNWIKKCARYFSLCKIPEEQRLDLASIHLVGKAETWFASYITVKKGIGWDEFIFDLCGRFKDELDSKVVEEFNKWSQEGTIDAYLERFEELKALMLQRTPMLPEEYFVDSFVGGLKSHIKPFVKALKPQSLDEAVQFARLQEEALQATRNMSKPLSSRLTSSGGILPTPKGAASYNSNSSLTGYKNSANSETSSTTSTTRSFRPTRILSAAERAEKSAKGLCYFCDEPYEKGHKCQTRKTQLFLVEIPGDDLANDEEEALLDGHNEFEILETEPCISFHAVNGITGYQTMRVTGHVGVQWLSTLGTIKWNFKELQMEFHFKGKGHILRGLQGPKLKEFRGVFPNKPHIPEGLQGRDVAILVKPVAVLERRIVKQGNKAAVQYLVQWEGQSVEDASWRNARDFEQEFPEFFST</sequence>
<dbReference type="AlphaFoldDB" id="A0A484KYF3"/>
<name>A0A484KYF3_9ASTE</name>
<dbReference type="Pfam" id="PF00385">
    <property type="entry name" value="Chromo"/>
    <property type="match status" value="1"/>
</dbReference>
<feature type="coiled-coil region" evidence="1">
    <location>
        <begin position="10"/>
        <end position="44"/>
    </location>
</feature>
<dbReference type="InterPro" id="IPR023780">
    <property type="entry name" value="Chromo_domain"/>
</dbReference>
<dbReference type="EMBL" id="OOIL02000624">
    <property type="protein sequence ID" value="VFQ67546.1"/>
    <property type="molecule type" value="Genomic_DNA"/>
</dbReference>